<organism evidence="2 3">
    <name type="scientific">Chaetomium globosum (strain ATCC 6205 / CBS 148.51 / DSM 1962 / NBRC 6347 / NRRL 1970)</name>
    <name type="common">Soil fungus</name>
    <dbReference type="NCBI Taxonomy" id="306901"/>
    <lineage>
        <taxon>Eukaryota</taxon>
        <taxon>Fungi</taxon>
        <taxon>Dikarya</taxon>
        <taxon>Ascomycota</taxon>
        <taxon>Pezizomycotina</taxon>
        <taxon>Sordariomycetes</taxon>
        <taxon>Sordariomycetidae</taxon>
        <taxon>Sordariales</taxon>
        <taxon>Chaetomiaceae</taxon>
        <taxon>Chaetomium</taxon>
    </lineage>
</organism>
<evidence type="ECO:0000256" key="1">
    <source>
        <dbReference type="SAM" id="MobiDB-lite"/>
    </source>
</evidence>
<dbReference type="OMA" id="QILNMPF"/>
<dbReference type="AlphaFoldDB" id="Q2HED1"/>
<dbReference type="GeneID" id="4387454"/>
<dbReference type="InParanoid" id="Q2HED1"/>
<feature type="region of interest" description="Disordered" evidence="1">
    <location>
        <begin position="1"/>
        <end position="41"/>
    </location>
</feature>
<dbReference type="VEuPathDB" id="FungiDB:CHGG_01423"/>
<name>Q2HED1_CHAGB</name>
<sequence>MNLHSGPATLPRGFKCPDYEAPRTPEPFPQMDDVQIPSAPRPRLKLRRRVVSQLTAPTQHFLASVAAADVPIPSIEEPEIAPDDYDMNAPCPFPEFDRDHDEGDMQFLRPQGRGLPAPKTPAPELETSLPASLYPNWTIDSISSVESTPEPDYESSRPSTSRSTQTSASLFSRFSLASDDYHYDNFGDESKEKDNYLATLHDDAPSCGPANLRGKARKAPWTKAMSDHLWSTFMLYLQDPKVTPFRMGKNCIPPHGVCVRVAREAKRSWKGSKALSKATGSGEGRKSGSATPTADVSGTFIQWPHTCAATRAHLRDLCKLKAGSRANNHKFASRNHTPFTQAAARHWNRRSTPARSPAAFATQDMSLSLALSTSESMQPNGPLAQLSASNPEPEAPSRSPLLADQTLGTFEGEPSFAERHRLGSPFGASSYGPSSSGSLAAVLGLPGPMPRRQSQTVGARRTLQSPVRLSRSGTQKRRHTQSGIPRKRPSIGSDLWLEPGFRAAAAAAATATTNPAPAQENTEPNRNDAFFIPKIPSLPTLSSSTSMPNVGTQLDESALPLPPPRLGSPFTGEGSSFSFPHRMHRAHQGGSIDLGVLGRPFATIQQFSTDSNPAPARNSLADRLAYIDHRLKELRQRDTTHRSESPF</sequence>
<dbReference type="eggNOG" id="ENOG502S08D">
    <property type="taxonomic scope" value="Eukaryota"/>
</dbReference>
<dbReference type="STRING" id="306901.Q2HED1"/>
<dbReference type="HOGENOM" id="CLU_012261_0_0_1"/>
<gene>
    <name evidence="2" type="ORF">CHGG_01423</name>
</gene>
<feature type="region of interest" description="Disordered" evidence="1">
    <location>
        <begin position="450"/>
        <end position="493"/>
    </location>
</feature>
<evidence type="ECO:0000313" key="3">
    <source>
        <dbReference type="Proteomes" id="UP000001056"/>
    </source>
</evidence>
<dbReference type="Proteomes" id="UP000001056">
    <property type="component" value="Unassembled WGS sequence"/>
</dbReference>
<feature type="region of interest" description="Disordered" evidence="1">
    <location>
        <begin position="506"/>
        <end position="526"/>
    </location>
</feature>
<protein>
    <submittedName>
        <fullName evidence="2">Uncharacterized protein</fullName>
    </submittedName>
</protein>
<dbReference type="EMBL" id="CH408029">
    <property type="protein sequence ID" value="EAQ93188.1"/>
    <property type="molecule type" value="Genomic_DNA"/>
</dbReference>
<feature type="compositionally biased region" description="Polar residues" evidence="1">
    <location>
        <begin position="452"/>
        <end position="473"/>
    </location>
</feature>
<feature type="compositionally biased region" description="Low complexity" evidence="1">
    <location>
        <begin position="506"/>
        <end position="518"/>
    </location>
</feature>
<reference evidence="3" key="1">
    <citation type="journal article" date="2015" name="Genome Announc.">
        <title>Draft genome sequence of the cellulolytic fungus Chaetomium globosum.</title>
        <authorList>
            <person name="Cuomo C.A."/>
            <person name="Untereiner W.A."/>
            <person name="Ma L.-J."/>
            <person name="Grabherr M."/>
            <person name="Birren B.W."/>
        </authorList>
    </citation>
    <scope>NUCLEOTIDE SEQUENCE [LARGE SCALE GENOMIC DNA]</scope>
    <source>
        <strain evidence="3">ATCC 6205 / CBS 148.51 / DSM 1962 / NBRC 6347 / NRRL 1970</strain>
    </source>
</reference>
<feature type="region of interest" description="Disordered" evidence="1">
    <location>
        <begin position="144"/>
        <end position="168"/>
    </location>
</feature>
<feature type="compositionally biased region" description="Basic residues" evidence="1">
    <location>
        <begin position="474"/>
        <end position="489"/>
    </location>
</feature>
<feature type="region of interest" description="Disordered" evidence="1">
    <location>
        <begin position="329"/>
        <end position="359"/>
    </location>
</feature>
<accession>Q2HED1</accession>
<dbReference type="RefSeq" id="XP_001220644.1">
    <property type="nucleotide sequence ID" value="XM_001220643.1"/>
</dbReference>
<feature type="region of interest" description="Disordered" evidence="1">
    <location>
        <begin position="373"/>
        <end position="400"/>
    </location>
</feature>
<proteinExistence type="predicted"/>
<feature type="region of interest" description="Disordered" evidence="1">
    <location>
        <begin position="269"/>
        <end position="295"/>
    </location>
</feature>
<feature type="compositionally biased region" description="Low complexity" evidence="1">
    <location>
        <begin position="156"/>
        <end position="168"/>
    </location>
</feature>
<keyword evidence="3" id="KW-1185">Reference proteome</keyword>
<evidence type="ECO:0000313" key="2">
    <source>
        <dbReference type="EMBL" id="EAQ93188.1"/>
    </source>
</evidence>
<dbReference type="OrthoDB" id="419770at2759"/>